<dbReference type="RefSeq" id="WP_142941533.1">
    <property type="nucleotide sequence ID" value="NZ_VIKR01000002.1"/>
</dbReference>
<feature type="signal peptide" evidence="1">
    <location>
        <begin position="1"/>
        <end position="25"/>
    </location>
</feature>
<gene>
    <name evidence="2" type="ORF">FLL45_08115</name>
</gene>
<evidence type="ECO:0000313" key="3">
    <source>
        <dbReference type="Proteomes" id="UP000317839"/>
    </source>
</evidence>
<evidence type="ECO:0000256" key="1">
    <source>
        <dbReference type="SAM" id="SignalP"/>
    </source>
</evidence>
<dbReference type="OrthoDB" id="21421at2"/>
<accession>A0A545TCH7</accession>
<dbReference type="AlphaFoldDB" id="A0A545TCH7"/>
<evidence type="ECO:0000313" key="2">
    <source>
        <dbReference type="EMBL" id="TQV74915.1"/>
    </source>
</evidence>
<feature type="chain" id="PRO_5022145562" evidence="1">
    <location>
        <begin position="26"/>
        <end position="109"/>
    </location>
</feature>
<sequence length="109" mass="11684">MNKLRALSIAAIAISVISFSNSTIAAETYQRGKIINITSGKSGLLIKLDSGVPNNCADSPYGWIKVLQEHTAMTSVVLMMWSTDKKDVTVYTDPAGDGGYCVANQIDPM</sequence>
<name>A0A545TCH7_9GAMM</name>
<organism evidence="2 3">
    <name type="scientific">Aliikangiella marina</name>
    <dbReference type="NCBI Taxonomy" id="1712262"/>
    <lineage>
        <taxon>Bacteria</taxon>
        <taxon>Pseudomonadati</taxon>
        <taxon>Pseudomonadota</taxon>
        <taxon>Gammaproteobacteria</taxon>
        <taxon>Oceanospirillales</taxon>
        <taxon>Pleioneaceae</taxon>
        <taxon>Aliikangiella</taxon>
    </lineage>
</organism>
<reference evidence="2 3" key="1">
    <citation type="submission" date="2019-06" db="EMBL/GenBank/DDBJ databases">
        <title>Draft genome of Aliikangiella marina GYP-15.</title>
        <authorList>
            <person name="Wang G."/>
        </authorList>
    </citation>
    <scope>NUCLEOTIDE SEQUENCE [LARGE SCALE GENOMIC DNA]</scope>
    <source>
        <strain evidence="2 3">GYP-15</strain>
    </source>
</reference>
<keyword evidence="1" id="KW-0732">Signal</keyword>
<dbReference type="EMBL" id="VIKR01000002">
    <property type="protein sequence ID" value="TQV74915.1"/>
    <property type="molecule type" value="Genomic_DNA"/>
</dbReference>
<comment type="caution">
    <text evidence="2">The sequence shown here is derived from an EMBL/GenBank/DDBJ whole genome shotgun (WGS) entry which is preliminary data.</text>
</comment>
<dbReference type="Proteomes" id="UP000317839">
    <property type="component" value="Unassembled WGS sequence"/>
</dbReference>
<keyword evidence="3" id="KW-1185">Reference proteome</keyword>
<protein>
    <submittedName>
        <fullName evidence="2">Uncharacterized protein</fullName>
    </submittedName>
</protein>
<proteinExistence type="predicted"/>